<reference evidence="2" key="1">
    <citation type="submission" date="2017-09" db="EMBL/GenBank/DDBJ databases">
        <title>Depth-based differentiation of microbial function through sediment-hosted aquifers and enrichment of novel symbionts in the deep terrestrial subsurface.</title>
        <authorList>
            <person name="Probst A.J."/>
            <person name="Ladd B."/>
            <person name="Jarett J.K."/>
            <person name="Geller-Mcgrath D.E."/>
            <person name="Sieber C.M.K."/>
            <person name="Emerson J.B."/>
            <person name="Anantharaman K."/>
            <person name="Thomas B.C."/>
            <person name="Malmstrom R."/>
            <person name="Stieglmeier M."/>
            <person name="Klingl A."/>
            <person name="Woyke T."/>
            <person name="Ryan C.M."/>
            <person name="Banfield J.F."/>
        </authorList>
    </citation>
    <scope>NUCLEOTIDE SEQUENCE [LARGE SCALE GENOMIC DNA]</scope>
</reference>
<proteinExistence type="predicted"/>
<comment type="caution">
    <text evidence="1">The sequence shown here is derived from an EMBL/GenBank/DDBJ whole genome shotgun (WGS) entry which is preliminary data.</text>
</comment>
<evidence type="ECO:0000313" key="1">
    <source>
        <dbReference type="EMBL" id="PIU15119.1"/>
    </source>
</evidence>
<name>A0A2M6XU63_9BACT</name>
<evidence type="ECO:0000313" key="2">
    <source>
        <dbReference type="Proteomes" id="UP000229784"/>
    </source>
</evidence>
<sequence length="324" mass="37660">MQNNKNNCLDYQKLIKDQPWIVQRNQNCVVGPDSDGLLCGLFMSNYLDWKVVGFYDGKVLVVKKNIKPKNCIFLDMEIFRKEARSVGHHMILYNKKHLPKNWIELKNCISANNLRNFDMKQNFPAKYPLGTIHLLLGIVGQTKKISLPIDSLCPLLYTDGTFKNLFNYPDNCLDWLNFLGANIEKTSLNDLFYNEHYTISRLMLALNNLFSELKKINNGKRGGDKIKISDKSGDLINFNRNQFNQNTKERTLSFLAILEQKTSWKYLDANWHWGQYDVFHFRKGIIKPSQGRYNELMLKNPLSLAITSGNTLEYTLDKKGLFLK</sequence>
<organism evidence="1 2">
    <name type="scientific">bacterium (Candidatus Gribaldobacteria) CG08_land_8_20_14_0_20_39_15</name>
    <dbReference type="NCBI Taxonomy" id="2014273"/>
    <lineage>
        <taxon>Bacteria</taxon>
        <taxon>Candidatus Gribaldobacteria</taxon>
    </lineage>
</organism>
<dbReference type="AlphaFoldDB" id="A0A2M6XU63"/>
<dbReference type="EMBL" id="PEXQ01000052">
    <property type="protein sequence ID" value="PIU15119.1"/>
    <property type="molecule type" value="Genomic_DNA"/>
</dbReference>
<protein>
    <submittedName>
        <fullName evidence="1">Uncharacterized protein</fullName>
    </submittedName>
</protein>
<dbReference type="Proteomes" id="UP000229784">
    <property type="component" value="Unassembled WGS sequence"/>
</dbReference>
<gene>
    <name evidence="1" type="ORF">COT20_02155</name>
</gene>
<accession>A0A2M6XU63</accession>